<feature type="compositionally biased region" description="Low complexity" evidence="1">
    <location>
        <begin position="358"/>
        <end position="382"/>
    </location>
</feature>
<accession>A0A0C2XCH7</accession>
<organism evidence="2 3">
    <name type="scientific">Hebeloma cylindrosporum</name>
    <dbReference type="NCBI Taxonomy" id="76867"/>
    <lineage>
        <taxon>Eukaryota</taxon>
        <taxon>Fungi</taxon>
        <taxon>Dikarya</taxon>
        <taxon>Basidiomycota</taxon>
        <taxon>Agaricomycotina</taxon>
        <taxon>Agaricomycetes</taxon>
        <taxon>Agaricomycetidae</taxon>
        <taxon>Agaricales</taxon>
        <taxon>Agaricineae</taxon>
        <taxon>Hymenogastraceae</taxon>
        <taxon>Hebeloma</taxon>
    </lineage>
</organism>
<dbReference type="STRING" id="686832.A0A0C2XCH7"/>
<feature type="compositionally biased region" description="Basic and acidic residues" evidence="1">
    <location>
        <begin position="255"/>
        <end position="268"/>
    </location>
</feature>
<feature type="compositionally biased region" description="Polar residues" evidence="1">
    <location>
        <begin position="432"/>
        <end position="442"/>
    </location>
</feature>
<evidence type="ECO:0000256" key="1">
    <source>
        <dbReference type="SAM" id="MobiDB-lite"/>
    </source>
</evidence>
<feature type="region of interest" description="Disordered" evidence="1">
    <location>
        <begin position="1"/>
        <end position="27"/>
    </location>
</feature>
<feature type="compositionally biased region" description="Low complexity" evidence="1">
    <location>
        <begin position="169"/>
        <end position="201"/>
    </location>
</feature>
<sequence>MAPSAAVNAMPPRVHGGPGASKIDPNPSSFNIREFVVDDSTRWQPIDQQKFVTAQREALEAYNIDKALRLSKATAAEESQRRTAAAAAIDATISISSASASGTARVVIAPVSEPQVSSAGRSSVAQSQPIVIKKAPATSDEAAAFSLARTWQVDALQVPLLENKQPAVTTATTTTTSSSSSSSNMSAKPKSSSTISHSSSSSHDKKASAPVSVSPKQRSQNISLSTSSFVDTASVPSLSRASAQSNATIASSQSHRIEQRPLSKRDPEPISNSSSSPSSSRPVVNSDVTSPKRPQRTASSSPPQSRSASSHAASVVAPSLPQSRSTSSRPASVVAASPPHSRSTSSHAASIVAPSPPQSRSTSSHAASVVAPSPPQSRSAPVSIPPTPDSKKSTASAKDVRLGLILNPSKENSMSPPPTPMEPSHPPRSRSADQTSEGSTDHQFLYATRNCMKCGTLVPSPRSSVCNFSPSLAFVTS</sequence>
<dbReference type="EMBL" id="KN831817">
    <property type="protein sequence ID" value="KIM35598.1"/>
    <property type="molecule type" value="Genomic_DNA"/>
</dbReference>
<feature type="compositionally biased region" description="Pro residues" evidence="1">
    <location>
        <begin position="415"/>
        <end position="426"/>
    </location>
</feature>
<feature type="region of interest" description="Disordered" evidence="1">
    <location>
        <begin position="167"/>
        <end position="443"/>
    </location>
</feature>
<dbReference type="OrthoDB" id="47801at2759"/>
<reference evidence="3" key="2">
    <citation type="submission" date="2015-01" db="EMBL/GenBank/DDBJ databases">
        <title>Evolutionary Origins and Diversification of the Mycorrhizal Mutualists.</title>
        <authorList>
            <consortium name="DOE Joint Genome Institute"/>
            <consortium name="Mycorrhizal Genomics Consortium"/>
            <person name="Kohler A."/>
            <person name="Kuo A."/>
            <person name="Nagy L.G."/>
            <person name="Floudas D."/>
            <person name="Copeland A."/>
            <person name="Barry K.W."/>
            <person name="Cichocki N."/>
            <person name="Veneault-Fourrey C."/>
            <person name="LaButti K."/>
            <person name="Lindquist E.A."/>
            <person name="Lipzen A."/>
            <person name="Lundell T."/>
            <person name="Morin E."/>
            <person name="Murat C."/>
            <person name="Riley R."/>
            <person name="Ohm R."/>
            <person name="Sun H."/>
            <person name="Tunlid A."/>
            <person name="Henrissat B."/>
            <person name="Grigoriev I.V."/>
            <person name="Hibbett D.S."/>
            <person name="Martin F."/>
        </authorList>
    </citation>
    <scope>NUCLEOTIDE SEQUENCE [LARGE SCALE GENOMIC DNA]</scope>
    <source>
        <strain evidence="3">h7</strain>
    </source>
</reference>
<dbReference type="Proteomes" id="UP000053424">
    <property type="component" value="Unassembled WGS sequence"/>
</dbReference>
<feature type="compositionally biased region" description="Low complexity" evidence="1">
    <location>
        <begin position="271"/>
        <end position="286"/>
    </location>
</feature>
<reference evidence="2 3" key="1">
    <citation type="submission" date="2014-04" db="EMBL/GenBank/DDBJ databases">
        <authorList>
            <consortium name="DOE Joint Genome Institute"/>
            <person name="Kuo A."/>
            <person name="Gay G."/>
            <person name="Dore J."/>
            <person name="Kohler A."/>
            <person name="Nagy L.G."/>
            <person name="Floudas D."/>
            <person name="Copeland A."/>
            <person name="Barry K.W."/>
            <person name="Cichocki N."/>
            <person name="Veneault-Fourrey C."/>
            <person name="LaButti K."/>
            <person name="Lindquist E.A."/>
            <person name="Lipzen A."/>
            <person name="Lundell T."/>
            <person name="Morin E."/>
            <person name="Murat C."/>
            <person name="Sun H."/>
            <person name="Tunlid A."/>
            <person name="Henrissat B."/>
            <person name="Grigoriev I.V."/>
            <person name="Hibbett D.S."/>
            <person name="Martin F."/>
            <person name="Nordberg H.P."/>
            <person name="Cantor M.N."/>
            <person name="Hua S.X."/>
        </authorList>
    </citation>
    <scope>NUCLEOTIDE SEQUENCE [LARGE SCALE GENOMIC DNA]</scope>
    <source>
        <strain evidence="3">h7</strain>
    </source>
</reference>
<evidence type="ECO:0000313" key="3">
    <source>
        <dbReference type="Proteomes" id="UP000053424"/>
    </source>
</evidence>
<protein>
    <submittedName>
        <fullName evidence="2">Uncharacterized protein</fullName>
    </submittedName>
</protein>
<feature type="compositionally biased region" description="Polar residues" evidence="1">
    <location>
        <begin position="214"/>
        <end position="254"/>
    </location>
</feature>
<evidence type="ECO:0000313" key="2">
    <source>
        <dbReference type="EMBL" id="KIM35598.1"/>
    </source>
</evidence>
<dbReference type="AlphaFoldDB" id="A0A0C2XCH7"/>
<name>A0A0C2XCH7_HEBCY</name>
<gene>
    <name evidence="2" type="ORF">M413DRAFT_346659</name>
</gene>
<proteinExistence type="predicted"/>
<dbReference type="HOGENOM" id="CLU_572447_0_0_1"/>
<keyword evidence="3" id="KW-1185">Reference proteome</keyword>
<feature type="compositionally biased region" description="Low complexity" evidence="1">
    <location>
        <begin position="296"/>
        <end position="343"/>
    </location>
</feature>